<keyword evidence="1" id="KW-1133">Transmembrane helix</keyword>
<keyword evidence="1" id="KW-0472">Membrane</keyword>
<accession>A0A202EC18</accession>
<dbReference type="Proteomes" id="UP000196084">
    <property type="component" value="Unassembled WGS sequence"/>
</dbReference>
<evidence type="ECO:0000313" key="2">
    <source>
        <dbReference type="EMBL" id="OVE85738.1"/>
    </source>
</evidence>
<comment type="caution">
    <text evidence="2">The sequence shown here is derived from an EMBL/GenBank/DDBJ whole genome shotgun (WGS) entry which is preliminary data.</text>
</comment>
<feature type="transmembrane region" description="Helical" evidence="1">
    <location>
        <begin position="52"/>
        <end position="74"/>
    </location>
</feature>
<dbReference type="RefSeq" id="WP_054864029.1">
    <property type="nucleotide sequence ID" value="NZ_MWPH01000001.1"/>
</dbReference>
<sequence length="81" mass="8804">MGPLDRVEDEYVDVSSRRATVRELLELAAGALVFVLVASALAYYLLGHTVALVVAAALVLIFGVMLISQTYWAITGRSDYE</sequence>
<keyword evidence="3" id="KW-1185">Reference proteome</keyword>
<feature type="transmembrane region" description="Helical" evidence="1">
    <location>
        <begin position="24"/>
        <end position="46"/>
    </location>
</feature>
<proteinExistence type="predicted"/>
<keyword evidence="1" id="KW-0812">Transmembrane</keyword>
<name>A0A202EC18_9EURY</name>
<reference evidence="2 3" key="1">
    <citation type="submission" date="2017-02" db="EMBL/GenBank/DDBJ databases">
        <title>Natronthermophilus aegyptiacus gen. nov.,sp. nov., an aerobic, extremely halophilic alkalithermophilic archaeon isolated from the athalassohaline Wadi An Natrun, Egypt.</title>
        <authorList>
            <person name="Zhao B."/>
        </authorList>
    </citation>
    <scope>NUCLEOTIDE SEQUENCE [LARGE SCALE GENOMIC DNA]</scope>
    <source>
        <strain evidence="2 3">CGMCC 1.3597</strain>
    </source>
</reference>
<dbReference type="AlphaFoldDB" id="A0A202EC18"/>
<organism evidence="2 3">
    <name type="scientific">Natronolimnobius baerhuensis</name>
    <dbReference type="NCBI Taxonomy" id="253108"/>
    <lineage>
        <taxon>Archaea</taxon>
        <taxon>Methanobacteriati</taxon>
        <taxon>Methanobacteriota</taxon>
        <taxon>Stenosarchaea group</taxon>
        <taxon>Halobacteria</taxon>
        <taxon>Halobacteriales</taxon>
        <taxon>Natrialbaceae</taxon>
        <taxon>Natronolimnobius</taxon>
    </lineage>
</organism>
<evidence type="ECO:0000313" key="3">
    <source>
        <dbReference type="Proteomes" id="UP000196084"/>
    </source>
</evidence>
<dbReference type="EMBL" id="MWPH01000001">
    <property type="protein sequence ID" value="OVE85738.1"/>
    <property type="molecule type" value="Genomic_DNA"/>
</dbReference>
<gene>
    <name evidence="2" type="ORF">B2G88_02675</name>
</gene>
<protein>
    <submittedName>
        <fullName evidence="2">Uncharacterized protein</fullName>
    </submittedName>
</protein>
<evidence type="ECO:0000256" key="1">
    <source>
        <dbReference type="SAM" id="Phobius"/>
    </source>
</evidence>